<dbReference type="Pfam" id="PF03975">
    <property type="entry name" value="CheD"/>
    <property type="match status" value="1"/>
</dbReference>
<dbReference type="AlphaFoldDB" id="W0R9D4"/>
<evidence type="ECO:0000256" key="3">
    <source>
        <dbReference type="HAMAP-Rule" id="MF_01440"/>
    </source>
</evidence>
<organism evidence="4 5">
    <name type="scientific">Gemmatirosa kalamazoonensis</name>
    <dbReference type="NCBI Taxonomy" id="861299"/>
    <lineage>
        <taxon>Bacteria</taxon>
        <taxon>Pseudomonadati</taxon>
        <taxon>Gemmatimonadota</taxon>
        <taxon>Gemmatimonadia</taxon>
        <taxon>Gemmatimonadales</taxon>
        <taxon>Gemmatimonadaceae</taxon>
        <taxon>Gemmatirosa</taxon>
    </lineage>
</organism>
<reference evidence="4 5" key="1">
    <citation type="journal article" date="2014" name="Genome Announc.">
        <title>Genome Sequence and Methylome of Soil Bacterium Gemmatirosa kalamazoonensis KBS708T, a Member of the Rarely Cultivated Gemmatimonadetes Phylum.</title>
        <authorList>
            <person name="Debruyn J.M."/>
            <person name="Radosevich M."/>
            <person name="Wommack K.E."/>
            <person name="Polson S.W."/>
            <person name="Hauser L.J."/>
            <person name="Fawaz M.N."/>
            <person name="Korlach J."/>
            <person name="Tsai Y.C."/>
        </authorList>
    </citation>
    <scope>NUCLEOTIDE SEQUENCE [LARGE SCALE GENOMIC DNA]</scope>
    <source>
        <strain evidence="4 5">KBS708</strain>
    </source>
</reference>
<dbReference type="InterPro" id="IPR011324">
    <property type="entry name" value="Cytotoxic_necrot_fac-like_cat"/>
</dbReference>
<dbReference type="RefSeq" id="WP_025409251.1">
    <property type="nucleotide sequence ID" value="NZ_CP007128.1"/>
</dbReference>
<name>W0R9D4_9BACT</name>
<dbReference type="eggNOG" id="COG1871">
    <property type="taxonomic scope" value="Bacteria"/>
</dbReference>
<keyword evidence="1 3" id="KW-0145">Chemotaxis</keyword>
<dbReference type="PANTHER" id="PTHR35147:SF1">
    <property type="entry name" value="CHEMORECEPTOR GLUTAMINE DEAMIDASE CHED-RELATED"/>
    <property type="match status" value="1"/>
</dbReference>
<dbReference type="SUPFAM" id="SSF64438">
    <property type="entry name" value="CNF1/YfiH-like putative cysteine hydrolases"/>
    <property type="match status" value="1"/>
</dbReference>
<dbReference type="PANTHER" id="PTHR35147">
    <property type="entry name" value="CHEMORECEPTOR GLUTAMINE DEAMIDASE CHED-RELATED"/>
    <property type="match status" value="1"/>
</dbReference>
<dbReference type="KEGG" id="gba:J421_0157"/>
<dbReference type="InterPro" id="IPR005659">
    <property type="entry name" value="Chemorcpt_Glu_NH3ase_CheD"/>
</dbReference>
<dbReference type="Gene3D" id="3.30.1330.200">
    <property type="match status" value="1"/>
</dbReference>
<evidence type="ECO:0000313" key="4">
    <source>
        <dbReference type="EMBL" id="AHG87694.1"/>
    </source>
</evidence>
<accession>W0R9D4</accession>
<keyword evidence="5" id="KW-1185">Reference proteome</keyword>
<dbReference type="InterPro" id="IPR038592">
    <property type="entry name" value="CheD-like_sf"/>
</dbReference>
<dbReference type="FunCoup" id="W0R9D4">
    <property type="interactions" value="44"/>
</dbReference>
<comment type="function">
    <text evidence="3">Probably deamidates glutamine residues to glutamate on methyl-accepting chemotaxis receptors (MCPs), playing an important role in chemotaxis.</text>
</comment>
<comment type="catalytic activity">
    <reaction evidence="3">
        <text>L-glutaminyl-[protein] + H2O = L-glutamyl-[protein] + NH4(+)</text>
        <dbReference type="Rhea" id="RHEA:16441"/>
        <dbReference type="Rhea" id="RHEA-COMP:10207"/>
        <dbReference type="Rhea" id="RHEA-COMP:10208"/>
        <dbReference type="ChEBI" id="CHEBI:15377"/>
        <dbReference type="ChEBI" id="CHEBI:28938"/>
        <dbReference type="ChEBI" id="CHEBI:29973"/>
        <dbReference type="ChEBI" id="CHEBI:30011"/>
        <dbReference type="EC" id="3.5.1.44"/>
    </reaction>
</comment>
<dbReference type="GO" id="GO:0006935">
    <property type="term" value="P:chemotaxis"/>
    <property type="evidence" value="ECO:0007669"/>
    <property type="project" value="UniProtKB-UniRule"/>
</dbReference>
<dbReference type="Proteomes" id="UP000019151">
    <property type="component" value="Chromosome"/>
</dbReference>
<dbReference type="EC" id="3.5.1.44" evidence="3"/>
<proteinExistence type="inferred from homology"/>
<dbReference type="STRING" id="861299.J421_0157"/>
<dbReference type="GO" id="GO:0050568">
    <property type="term" value="F:protein-glutamine glutaminase activity"/>
    <property type="evidence" value="ECO:0007669"/>
    <property type="project" value="UniProtKB-UniRule"/>
</dbReference>
<keyword evidence="2 3" id="KW-0378">Hydrolase</keyword>
<comment type="similarity">
    <text evidence="3">Belongs to the CheD family.</text>
</comment>
<sequence length="165" mass="17899">MSPQAGDLVVGMADLRLARGATRLVTYALGSCLGITVWDPVARVGGLLHVMLPDSGIDAGKAARNPAMFVDTGVPLLFRQSYELGARKERIVVRVAGGAHHGAVEHDDPFEIGKRNFLMLRRLLWKNDVLLKSHDVGGWQTSRTMRLDLVTGEVTVKANGRTSTL</sequence>
<protein>
    <recommendedName>
        <fullName evidence="3">Probable chemoreceptor glutamine deamidase CheD</fullName>
        <ecNumber evidence="3">3.5.1.44</ecNumber>
    </recommendedName>
</protein>
<evidence type="ECO:0000313" key="5">
    <source>
        <dbReference type="Proteomes" id="UP000019151"/>
    </source>
</evidence>
<keyword evidence="4" id="KW-0675">Receptor</keyword>
<dbReference type="CDD" id="cd16352">
    <property type="entry name" value="CheD"/>
    <property type="match status" value="1"/>
</dbReference>
<dbReference type="InParanoid" id="W0R9D4"/>
<dbReference type="HOGENOM" id="CLU_087854_2_0_0"/>
<dbReference type="HAMAP" id="MF_01440">
    <property type="entry name" value="CheD"/>
    <property type="match status" value="1"/>
</dbReference>
<gene>
    <name evidence="3" type="primary">cheD</name>
    <name evidence="4" type="ORF">J421_0157</name>
</gene>
<evidence type="ECO:0000256" key="1">
    <source>
        <dbReference type="ARBA" id="ARBA00022500"/>
    </source>
</evidence>
<evidence type="ECO:0000256" key="2">
    <source>
        <dbReference type="ARBA" id="ARBA00022801"/>
    </source>
</evidence>
<dbReference type="EMBL" id="CP007128">
    <property type="protein sequence ID" value="AHG87694.1"/>
    <property type="molecule type" value="Genomic_DNA"/>
</dbReference>